<keyword evidence="2" id="KW-1185">Reference proteome</keyword>
<feature type="compositionally biased region" description="Basic residues" evidence="1">
    <location>
        <begin position="38"/>
        <end position="52"/>
    </location>
</feature>
<organism evidence="2 3">
    <name type="scientific">Panagrolaimus superbus</name>
    <dbReference type="NCBI Taxonomy" id="310955"/>
    <lineage>
        <taxon>Eukaryota</taxon>
        <taxon>Metazoa</taxon>
        <taxon>Ecdysozoa</taxon>
        <taxon>Nematoda</taxon>
        <taxon>Chromadorea</taxon>
        <taxon>Rhabditida</taxon>
        <taxon>Tylenchina</taxon>
        <taxon>Panagrolaimomorpha</taxon>
        <taxon>Panagrolaimoidea</taxon>
        <taxon>Panagrolaimidae</taxon>
        <taxon>Panagrolaimus</taxon>
    </lineage>
</organism>
<evidence type="ECO:0000256" key="1">
    <source>
        <dbReference type="SAM" id="MobiDB-lite"/>
    </source>
</evidence>
<proteinExistence type="predicted"/>
<evidence type="ECO:0000313" key="3">
    <source>
        <dbReference type="WBParaSite" id="PSU_v2.g7367.t1"/>
    </source>
</evidence>
<evidence type="ECO:0000313" key="2">
    <source>
        <dbReference type="Proteomes" id="UP000887577"/>
    </source>
</evidence>
<feature type="region of interest" description="Disordered" evidence="1">
    <location>
        <begin position="37"/>
        <end position="77"/>
    </location>
</feature>
<name>A0A914Z627_9BILA</name>
<accession>A0A914Z627</accession>
<dbReference type="Proteomes" id="UP000887577">
    <property type="component" value="Unplaced"/>
</dbReference>
<protein>
    <submittedName>
        <fullName evidence="3">Uncharacterized protein</fullName>
    </submittedName>
</protein>
<reference evidence="3" key="1">
    <citation type="submission" date="2022-11" db="UniProtKB">
        <authorList>
            <consortium name="WormBaseParasite"/>
        </authorList>
    </citation>
    <scope>IDENTIFICATION</scope>
</reference>
<dbReference type="AlphaFoldDB" id="A0A914Z627"/>
<sequence length="247" mass="29322">MFIKQSYPLQNTYEEYTRDRPRRSTRERSQVVRYQSFFKRRSPSRQSRRRSTSRFLGRSRSASKMSKQRRSFSENGLNTHLGTFRDNLYRRSFITGCIRPPTPDEVSTLCNFITTLRTHEIELFEQINRAIKNPSTNEVFAKVINNLKAVMDTSKDHRRDYEALKNTKETVDISVFVVFFWNMFDEIVQRNLDVIYYSGSKMLDTDHQAISTGYKDFTENLKGLFQESINSLEMTDDSFTYFEKYKA</sequence>
<dbReference type="WBParaSite" id="PSU_v2.g7367.t1">
    <property type="protein sequence ID" value="PSU_v2.g7367.t1"/>
    <property type="gene ID" value="PSU_v2.g7367"/>
</dbReference>